<dbReference type="PANTHER" id="PTHR31013">
    <property type="entry name" value="THAUMATIN FAMILY PROTEIN-RELATED"/>
    <property type="match status" value="1"/>
</dbReference>
<sequence length="389" mass="40775">MASLILAEASRASRRAPARSLRLQRLLPALPPLLLPPLLLLLLLASSTARGVQGAHIKLVNACDYPLTAFARAGPGPLLTKALPPKGGSHTMDLTPSGGLWIGGVIWASRTGNINNGEATQIEFTIGADIGQGLKQDFYDLSLGLKQDFYDLSLVNAFNEPVQIIPIDPPAPKPKSGGRWCGAPACAFPGGAKALCLPPNQLLTREGGDAACINTHGPGLVETEATKAFKKGCPAAYSYSKDDPSSMFACAWGTSYEVRFCPGSPHGGAQGGPQHQGQGVGQGQGQGQGKAQQGGAVKDKAQQTPQTQQQTQQTQQQTQQTQQQTQQTQQTPKPEVKTSTQQQQAKPKPTSTSSSSTSSKAKPKPRCAPNGRRAPASTSTSRTSSSLRG</sequence>
<organism evidence="2 3">
    <name type="scientific">Edaphochlamys debaryana</name>
    <dbReference type="NCBI Taxonomy" id="47281"/>
    <lineage>
        <taxon>Eukaryota</taxon>
        <taxon>Viridiplantae</taxon>
        <taxon>Chlorophyta</taxon>
        <taxon>core chlorophytes</taxon>
        <taxon>Chlorophyceae</taxon>
        <taxon>CS clade</taxon>
        <taxon>Chlamydomonadales</taxon>
        <taxon>Chlamydomonadales incertae sedis</taxon>
        <taxon>Edaphochlamys</taxon>
    </lineage>
</organism>
<dbReference type="AlphaFoldDB" id="A0A836BPD1"/>
<dbReference type="Proteomes" id="UP000612055">
    <property type="component" value="Unassembled WGS sequence"/>
</dbReference>
<evidence type="ECO:0000313" key="2">
    <source>
        <dbReference type="EMBL" id="KAG2482488.1"/>
    </source>
</evidence>
<feature type="compositionally biased region" description="Low complexity" evidence="1">
    <location>
        <begin position="377"/>
        <end position="389"/>
    </location>
</feature>
<feature type="compositionally biased region" description="Gly residues" evidence="1">
    <location>
        <begin position="278"/>
        <end position="288"/>
    </location>
</feature>
<comment type="caution">
    <text evidence="2">The sequence shown here is derived from an EMBL/GenBank/DDBJ whole genome shotgun (WGS) entry which is preliminary data.</text>
</comment>
<feature type="compositionally biased region" description="Low complexity" evidence="1">
    <location>
        <begin position="345"/>
        <end position="360"/>
    </location>
</feature>
<dbReference type="Gene3D" id="2.60.110.10">
    <property type="entry name" value="Thaumatin"/>
    <property type="match status" value="1"/>
</dbReference>
<dbReference type="PROSITE" id="PS51367">
    <property type="entry name" value="THAUMATIN_2"/>
    <property type="match status" value="1"/>
</dbReference>
<dbReference type="EMBL" id="JAEHOE010000219">
    <property type="protein sequence ID" value="KAG2482489.1"/>
    <property type="molecule type" value="Genomic_DNA"/>
</dbReference>
<dbReference type="SMART" id="SM00205">
    <property type="entry name" value="THN"/>
    <property type="match status" value="1"/>
</dbReference>
<evidence type="ECO:0008006" key="4">
    <source>
        <dbReference type="Google" id="ProtNLM"/>
    </source>
</evidence>
<dbReference type="PANTHER" id="PTHR31013:SF2">
    <property type="entry name" value="THAUMATIN-LIKE PROTEIN"/>
    <property type="match status" value="1"/>
</dbReference>
<evidence type="ECO:0000313" key="3">
    <source>
        <dbReference type="Proteomes" id="UP000612055"/>
    </source>
</evidence>
<keyword evidence="3" id="KW-1185">Reference proteome</keyword>
<dbReference type="InterPro" id="IPR001938">
    <property type="entry name" value="Thaumatin"/>
</dbReference>
<protein>
    <recommendedName>
        <fullName evidence="4">Thaumatin-like protein</fullName>
    </recommendedName>
</protein>
<feature type="region of interest" description="Disordered" evidence="1">
    <location>
        <begin position="264"/>
        <end position="389"/>
    </location>
</feature>
<feature type="compositionally biased region" description="Low complexity" evidence="1">
    <location>
        <begin position="289"/>
        <end position="332"/>
    </location>
</feature>
<dbReference type="EMBL" id="JAEHOE010000219">
    <property type="protein sequence ID" value="KAG2482488.1"/>
    <property type="molecule type" value="Genomic_DNA"/>
</dbReference>
<dbReference type="InterPro" id="IPR037176">
    <property type="entry name" value="Osmotin/thaumatin-like_sf"/>
</dbReference>
<dbReference type="OrthoDB" id="430315at2759"/>
<reference evidence="2" key="1">
    <citation type="journal article" date="2020" name="bioRxiv">
        <title>Comparative genomics of Chlamydomonas.</title>
        <authorList>
            <person name="Craig R.J."/>
            <person name="Hasan A.R."/>
            <person name="Ness R.W."/>
            <person name="Keightley P.D."/>
        </authorList>
    </citation>
    <scope>NUCLEOTIDE SEQUENCE</scope>
    <source>
        <strain evidence="2">CCAP 11/70</strain>
    </source>
</reference>
<proteinExistence type="predicted"/>
<accession>A0A836BPD1</accession>
<dbReference type="SUPFAM" id="SSF49870">
    <property type="entry name" value="Osmotin, thaumatin-like protein"/>
    <property type="match status" value="1"/>
</dbReference>
<dbReference type="Pfam" id="PF00314">
    <property type="entry name" value="Thaumatin"/>
    <property type="match status" value="1"/>
</dbReference>
<evidence type="ECO:0000256" key="1">
    <source>
        <dbReference type="SAM" id="MobiDB-lite"/>
    </source>
</evidence>
<name>A0A836BPD1_9CHLO</name>
<gene>
    <name evidence="2" type="ORF">HYH03_018594</name>
</gene>